<sequence length="288" mass="31859">MRKMQRIQIEKNMQCMARGKTNSRREPPEDPEENQPLSTRAGKQPVPQNDDSFDSPFTNTVDRADPQPSILPAVAQTQPQPSGANERRPGRKFITRPMSKSASPAPSLVRPLPFPMSLPVDVPGNLQPRPRPRPLFTSSAVPSVPMAEPTKTDLGRKRAASPDREIEVPPKRIRMPTIAEQARRGEPSRLGQPPASSHTQQEAPSVSTSQQLSQPPLSVKLEEGDIKILDVDGTELVAQVDPHSQVMMKKIVALKIRLIEILGMPAYDKIFSTLNAFERDVMNPQTQA</sequence>
<dbReference type="Proteomes" id="UP000030653">
    <property type="component" value="Unassembled WGS sequence"/>
</dbReference>
<feature type="compositionally biased region" description="Basic and acidic residues" evidence="1">
    <location>
        <begin position="150"/>
        <end position="170"/>
    </location>
</feature>
<dbReference type="GeneID" id="63686195"/>
<dbReference type="RefSeq" id="XP_040628598.1">
    <property type="nucleotide sequence ID" value="XM_040771133.1"/>
</dbReference>
<evidence type="ECO:0000256" key="1">
    <source>
        <dbReference type="SAM" id="MobiDB-lite"/>
    </source>
</evidence>
<organism evidence="2 3">
    <name type="scientific">Dacryopinax primogenitus (strain DJM 731)</name>
    <name type="common">Brown rot fungus</name>
    <dbReference type="NCBI Taxonomy" id="1858805"/>
    <lineage>
        <taxon>Eukaryota</taxon>
        <taxon>Fungi</taxon>
        <taxon>Dikarya</taxon>
        <taxon>Basidiomycota</taxon>
        <taxon>Agaricomycotina</taxon>
        <taxon>Dacrymycetes</taxon>
        <taxon>Dacrymycetales</taxon>
        <taxon>Dacrymycetaceae</taxon>
        <taxon>Dacryopinax</taxon>
    </lineage>
</organism>
<dbReference type="HOGENOM" id="CLU_868845_0_0_1"/>
<accession>M5FV98</accession>
<feature type="compositionally biased region" description="Polar residues" evidence="1">
    <location>
        <begin position="46"/>
        <end position="61"/>
    </location>
</feature>
<feature type="region of interest" description="Disordered" evidence="1">
    <location>
        <begin position="1"/>
        <end position="108"/>
    </location>
</feature>
<reference evidence="2 3" key="1">
    <citation type="journal article" date="2012" name="Science">
        <title>The Paleozoic origin of enzymatic lignin decomposition reconstructed from 31 fungal genomes.</title>
        <authorList>
            <person name="Floudas D."/>
            <person name="Binder M."/>
            <person name="Riley R."/>
            <person name="Barry K."/>
            <person name="Blanchette R.A."/>
            <person name="Henrissat B."/>
            <person name="Martinez A.T."/>
            <person name="Otillar R."/>
            <person name="Spatafora J.W."/>
            <person name="Yadav J.S."/>
            <person name="Aerts A."/>
            <person name="Benoit I."/>
            <person name="Boyd A."/>
            <person name="Carlson A."/>
            <person name="Copeland A."/>
            <person name="Coutinho P.M."/>
            <person name="de Vries R.P."/>
            <person name="Ferreira P."/>
            <person name="Findley K."/>
            <person name="Foster B."/>
            <person name="Gaskell J."/>
            <person name="Glotzer D."/>
            <person name="Gorecki P."/>
            <person name="Heitman J."/>
            <person name="Hesse C."/>
            <person name="Hori C."/>
            <person name="Igarashi K."/>
            <person name="Jurgens J.A."/>
            <person name="Kallen N."/>
            <person name="Kersten P."/>
            <person name="Kohler A."/>
            <person name="Kuees U."/>
            <person name="Kumar T.K.A."/>
            <person name="Kuo A."/>
            <person name="LaButti K."/>
            <person name="Larrondo L.F."/>
            <person name="Lindquist E."/>
            <person name="Ling A."/>
            <person name="Lombard V."/>
            <person name="Lucas S."/>
            <person name="Lundell T."/>
            <person name="Martin R."/>
            <person name="McLaughlin D.J."/>
            <person name="Morgenstern I."/>
            <person name="Morin E."/>
            <person name="Murat C."/>
            <person name="Nagy L.G."/>
            <person name="Nolan M."/>
            <person name="Ohm R.A."/>
            <person name="Patyshakuliyeva A."/>
            <person name="Rokas A."/>
            <person name="Ruiz-Duenas F.J."/>
            <person name="Sabat G."/>
            <person name="Salamov A."/>
            <person name="Samejima M."/>
            <person name="Schmutz J."/>
            <person name="Slot J.C."/>
            <person name="St John F."/>
            <person name="Stenlid J."/>
            <person name="Sun H."/>
            <person name="Sun S."/>
            <person name="Syed K."/>
            <person name="Tsang A."/>
            <person name="Wiebenga A."/>
            <person name="Young D."/>
            <person name="Pisabarro A."/>
            <person name="Eastwood D.C."/>
            <person name="Martin F."/>
            <person name="Cullen D."/>
            <person name="Grigoriev I.V."/>
            <person name="Hibbett D.S."/>
        </authorList>
    </citation>
    <scope>NUCLEOTIDE SEQUENCE [LARGE SCALE GENOMIC DNA]</scope>
    <source>
        <strain evidence="2 3">DJM-731 SS1</strain>
    </source>
</reference>
<feature type="region of interest" description="Disordered" evidence="1">
    <location>
        <begin position="123"/>
        <end position="217"/>
    </location>
</feature>
<name>M5FV98_DACPD</name>
<feature type="compositionally biased region" description="Low complexity" evidence="1">
    <location>
        <begin position="204"/>
        <end position="217"/>
    </location>
</feature>
<proteinExistence type="predicted"/>
<evidence type="ECO:0000313" key="3">
    <source>
        <dbReference type="Proteomes" id="UP000030653"/>
    </source>
</evidence>
<keyword evidence="3" id="KW-1185">Reference proteome</keyword>
<evidence type="ECO:0000313" key="2">
    <source>
        <dbReference type="EMBL" id="EJU01701.1"/>
    </source>
</evidence>
<protein>
    <submittedName>
        <fullName evidence="2">Uncharacterized protein</fullName>
    </submittedName>
</protein>
<dbReference type="EMBL" id="JH795863">
    <property type="protein sequence ID" value="EJU01701.1"/>
    <property type="molecule type" value="Genomic_DNA"/>
</dbReference>
<gene>
    <name evidence="2" type="ORF">DACRYDRAFT_15752</name>
</gene>
<dbReference type="AlphaFoldDB" id="M5FV98"/>
<feature type="compositionally biased region" description="Polar residues" evidence="1">
    <location>
        <begin position="194"/>
        <end position="203"/>
    </location>
</feature>